<dbReference type="CDD" id="cd04301">
    <property type="entry name" value="NAT_SF"/>
    <property type="match status" value="1"/>
</dbReference>
<comment type="catalytic activity">
    <reaction evidence="11">
        <text>N-terminal L-seryl-[histone H4] + acetyl-CoA = N-terminal N(alpha)-acetyl-L-seryl-[histone H4] + CoA + H(+)</text>
        <dbReference type="Rhea" id="RHEA:50596"/>
        <dbReference type="Rhea" id="RHEA-COMP:12740"/>
        <dbReference type="Rhea" id="RHEA-COMP:12743"/>
        <dbReference type="ChEBI" id="CHEBI:15378"/>
        <dbReference type="ChEBI" id="CHEBI:57287"/>
        <dbReference type="ChEBI" id="CHEBI:57288"/>
        <dbReference type="ChEBI" id="CHEBI:64738"/>
        <dbReference type="ChEBI" id="CHEBI:83690"/>
        <dbReference type="EC" id="2.3.1.257"/>
    </reaction>
</comment>
<gene>
    <name evidence="15" type="ORF">C2E20_4151</name>
</gene>
<dbReference type="EMBL" id="LHPF02000010">
    <property type="protein sequence ID" value="PSC72501.1"/>
    <property type="molecule type" value="Genomic_DNA"/>
</dbReference>
<dbReference type="Pfam" id="PF00583">
    <property type="entry name" value="Acetyltransf_1"/>
    <property type="match status" value="1"/>
</dbReference>
<organism evidence="15 16">
    <name type="scientific">Micractinium conductrix</name>
    <dbReference type="NCBI Taxonomy" id="554055"/>
    <lineage>
        <taxon>Eukaryota</taxon>
        <taxon>Viridiplantae</taxon>
        <taxon>Chlorophyta</taxon>
        <taxon>core chlorophytes</taxon>
        <taxon>Trebouxiophyceae</taxon>
        <taxon>Chlorellales</taxon>
        <taxon>Chlorellaceae</taxon>
        <taxon>Chlorella clade</taxon>
        <taxon>Micractinium</taxon>
    </lineage>
</organism>
<keyword evidence="8" id="KW-0539">Nucleus</keyword>
<feature type="compositionally biased region" description="Low complexity" evidence="12">
    <location>
        <begin position="351"/>
        <end position="395"/>
    </location>
</feature>
<keyword evidence="9" id="KW-0012">Acyltransferase</keyword>
<dbReference type="InterPro" id="IPR003442">
    <property type="entry name" value="T6A_TsaE"/>
</dbReference>
<protein>
    <recommendedName>
        <fullName evidence="5">N-alpha-acetyltransferase 40</fullName>
        <ecNumber evidence="4">2.3.1.257</ecNumber>
    </recommendedName>
</protein>
<keyword evidence="13" id="KW-0812">Transmembrane</keyword>
<evidence type="ECO:0000256" key="9">
    <source>
        <dbReference type="ARBA" id="ARBA00023315"/>
    </source>
</evidence>
<feature type="domain" description="N-acetyltransferase" evidence="14">
    <location>
        <begin position="414"/>
        <end position="515"/>
    </location>
</feature>
<dbReference type="GO" id="GO:0005634">
    <property type="term" value="C:nucleus"/>
    <property type="evidence" value="ECO:0007669"/>
    <property type="project" value="UniProtKB-SubCell"/>
</dbReference>
<accession>A0A2P6VEK2</accession>
<evidence type="ECO:0000256" key="12">
    <source>
        <dbReference type="SAM" id="MobiDB-lite"/>
    </source>
</evidence>
<dbReference type="Pfam" id="PF02367">
    <property type="entry name" value="TsaE"/>
    <property type="match status" value="1"/>
</dbReference>
<keyword evidence="7" id="KW-0808">Transferase</keyword>
<evidence type="ECO:0000256" key="11">
    <source>
        <dbReference type="ARBA" id="ARBA00049524"/>
    </source>
</evidence>
<dbReference type="GO" id="GO:0005737">
    <property type="term" value="C:cytoplasm"/>
    <property type="evidence" value="ECO:0007669"/>
    <property type="project" value="UniProtKB-SubCell"/>
</dbReference>
<evidence type="ECO:0000313" key="16">
    <source>
        <dbReference type="Proteomes" id="UP000239649"/>
    </source>
</evidence>
<comment type="similarity">
    <text evidence="3">Belongs to the acetyltransferase family. NAA40 subfamily.</text>
</comment>
<keyword evidence="13" id="KW-1133">Transmembrane helix</keyword>
<feature type="compositionally biased region" description="Gly residues" evidence="12">
    <location>
        <begin position="396"/>
        <end position="406"/>
    </location>
</feature>
<evidence type="ECO:0000259" key="14">
    <source>
        <dbReference type="PROSITE" id="PS51186"/>
    </source>
</evidence>
<dbReference type="PROSITE" id="PS51186">
    <property type="entry name" value="GNAT"/>
    <property type="match status" value="1"/>
</dbReference>
<comment type="catalytic activity">
    <reaction evidence="10">
        <text>N-terminal L-seryl-[histone H2A] + acetyl-CoA = N-terminal N(alpha)-acetyl-L-seryl-[histone H2A] + CoA + H(+)</text>
        <dbReference type="Rhea" id="RHEA:50600"/>
        <dbReference type="Rhea" id="RHEA-COMP:12742"/>
        <dbReference type="Rhea" id="RHEA-COMP:12744"/>
        <dbReference type="ChEBI" id="CHEBI:15378"/>
        <dbReference type="ChEBI" id="CHEBI:57287"/>
        <dbReference type="ChEBI" id="CHEBI:57288"/>
        <dbReference type="ChEBI" id="CHEBI:64738"/>
        <dbReference type="ChEBI" id="CHEBI:83690"/>
        <dbReference type="EC" id="2.3.1.257"/>
    </reaction>
</comment>
<dbReference type="Proteomes" id="UP000239649">
    <property type="component" value="Unassembled WGS sequence"/>
</dbReference>
<dbReference type="GO" id="GO:1990189">
    <property type="term" value="F:protein N-terminal-serine acetyltransferase activity"/>
    <property type="evidence" value="ECO:0007669"/>
    <property type="project" value="UniProtKB-EC"/>
</dbReference>
<dbReference type="PANTHER" id="PTHR20531">
    <property type="entry name" value="N-ALPHA-ACETYLTRANSFERASE 40"/>
    <property type="match status" value="1"/>
</dbReference>
<keyword evidence="13" id="KW-0472">Membrane</keyword>
<feature type="transmembrane region" description="Helical" evidence="13">
    <location>
        <begin position="522"/>
        <end position="542"/>
    </location>
</feature>
<evidence type="ECO:0000256" key="10">
    <source>
        <dbReference type="ARBA" id="ARBA00047821"/>
    </source>
</evidence>
<dbReference type="InterPro" id="IPR039949">
    <property type="entry name" value="NAA40"/>
</dbReference>
<evidence type="ECO:0000256" key="8">
    <source>
        <dbReference type="ARBA" id="ARBA00023242"/>
    </source>
</evidence>
<evidence type="ECO:0000256" key="2">
    <source>
        <dbReference type="ARBA" id="ARBA00004496"/>
    </source>
</evidence>
<keyword evidence="16" id="KW-1185">Reference proteome</keyword>
<evidence type="ECO:0000256" key="4">
    <source>
        <dbReference type="ARBA" id="ARBA00012950"/>
    </source>
</evidence>
<comment type="subcellular location">
    <subcellularLocation>
        <location evidence="2">Cytoplasm</location>
    </subcellularLocation>
    <subcellularLocation>
        <location evidence="1">Nucleus</location>
    </subcellularLocation>
</comment>
<evidence type="ECO:0000256" key="7">
    <source>
        <dbReference type="ARBA" id="ARBA00022679"/>
    </source>
</evidence>
<dbReference type="InterPro" id="IPR027417">
    <property type="entry name" value="P-loop_NTPase"/>
</dbReference>
<dbReference type="EC" id="2.3.1.257" evidence="4"/>
<dbReference type="OrthoDB" id="507945at2759"/>
<name>A0A2P6VEK2_9CHLO</name>
<sequence>MRREPADAAAQQRAQQQQQHQDEDEADSGATLRHRTLAFVRHVARSPTLQSALLSVELSGTHPPPRGGIAPSTLEWTLAQLLALHLRTGEAEATEGSALASLWLLLAAQAPAPPTAASCLSAWLQHLPLFAPELVASLADDWETNALELEQGLEAAQMRLLRRLRGCSSSLDLDAEVWPCLRQLFSLSGPPPPATPATPAAALAGQAGQPWAHGMHAYCALIRQQAKKSGKGKEKKLARKAEAERATALTAQVRALCEGSASGAAVAAQYPAFARYDKRGVTCALRFYGAAELPPSLLDWALGLTRKHMRALYEACPEWGWSDAKKQFELAHPDARYLVLFAEGQQAQQQQQQQQQQQAGAQQEGQRQQQQGQQRQAAAVAAPAPPGGQENSAAAGNGGGGEGQAAGAGQQQPGQPLAFLHYRFEAEEGEAVLYCYEIQIDAAAQGKGLGRFLMQLLEFMGRRAGVARLMLTVFHASEAAVPLYRRLGYVLDDGSPGAMNPSGDHNPVPPSALMPGDGPEMFLFYLGIPSLIGLGLLCWWVTRKVRRCCAARRALNDSAPEPLRLTVPLTGGTTESDNAICIKVTSSAGEVDAAHVLPGLAGSRAAPERTAGSAPPAPRRRRQALRCAAHALADGDQYVGKQFSVLSTSHNATEHLAALLAADMRAGDALCLKGDPGAGKTMFSRAFVRAASGNPGQDVPPPPAGLRPYEYRGTGVLPAGEGVGELPVLHWDVGGLQRPSDGECQQLVDTFPSVVSLIEWAETLREWGAAPEQRLAIYFRRLPSNPAAEARLITVIPHTGWWEVRAALLQAKLNGTGMEEGLLMLSESIAAQMTEGLPECAMALR</sequence>
<dbReference type="GO" id="GO:0043998">
    <property type="term" value="F:histone H2A acetyltransferase activity"/>
    <property type="evidence" value="ECO:0007669"/>
    <property type="project" value="InterPro"/>
</dbReference>
<dbReference type="Gene3D" id="3.40.630.30">
    <property type="match status" value="1"/>
</dbReference>
<feature type="compositionally biased region" description="Low complexity" evidence="12">
    <location>
        <begin position="7"/>
        <end position="19"/>
    </location>
</feature>
<evidence type="ECO:0000256" key="3">
    <source>
        <dbReference type="ARBA" id="ARBA00008870"/>
    </source>
</evidence>
<feature type="region of interest" description="Disordered" evidence="12">
    <location>
        <begin position="351"/>
        <end position="412"/>
    </location>
</feature>
<evidence type="ECO:0000256" key="13">
    <source>
        <dbReference type="SAM" id="Phobius"/>
    </source>
</evidence>
<dbReference type="SUPFAM" id="SSF55729">
    <property type="entry name" value="Acyl-CoA N-acyltransferases (Nat)"/>
    <property type="match status" value="1"/>
</dbReference>
<reference evidence="15 16" key="1">
    <citation type="journal article" date="2018" name="Plant J.">
        <title>Genome sequences of Chlorella sorokiniana UTEX 1602 and Micractinium conductrix SAG 241.80: implications to maltose excretion by a green alga.</title>
        <authorList>
            <person name="Arriola M.B."/>
            <person name="Velmurugan N."/>
            <person name="Zhang Y."/>
            <person name="Plunkett M.H."/>
            <person name="Hondzo H."/>
            <person name="Barney B.M."/>
        </authorList>
    </citation>
    <scope>NUCLEOTIDE SEQUENCE [LARGE SCALE GENOMIC DNA]</scope>
    <source>
        <strain evidence="15 16">SAG 241.80</strain>
    </source>
</reference>
<dbReference type="AlphaFoldDB" id="A0A2P6VEK2"/>
<dbReference type="GO" id="GO:0010485">
    <property type="term" value="F:histone H4 acetyltransferase activity"/>
    <property type="evidence" value="ECO:0007669"/>
    <property type="project" value="InterPro"/>
</dbReference>
<dbReference type="STRING" id="554055.A0A2P6VEK2"/>
<dbReference type="PANTHER" id="PTHR20531:SF1">
    <property type="entry name" value="N-ALPHA-ACETYLTRANSFERASE 40"/>
    <property type="match status" value="1"/>
</dbReference>
<dbReference type="GO" id="GO:0002949">
    <property type="term" value="P:tRNA threonylcarbamoyladenosine modification"/>
    <property type="evidence" value="ECO:0007669"/>
    <property type="project" value="InterPro"/>
</dbReference>
<comment type="caution">
    <text evidence="15">The sequence shown here is derived from an EMBL/GenBank/DDBJ whole genome shotgun (WGS) entry which is preliminary data.</text>
</comment>
<evidence type="ECO:0000256" key="5">
    <source>
        <dbReference type="ARBA" id="ARBA00015043"/>
    </source>
</evidence>
<evidence type="ECO:0000256" key="1">
    <source>
        <dbReference type="ARBA" id="ARBA00004123"/>
    </source>
</evidence>
<feature type="region of interest" description="Disordered" evidence="12">
    <location>
        <begin position="1"/>
        <end position="28"/>
    </location>
</feature>
<dbReference type="Gene3D" id="3.40.50.300">
    <property type="entry name" value="P-loop containing nucleotide triphosphate hydrolases"/>
    <property type="match status" value="1"/>
</dbReference>
<evidence type="ECO:0000256" key="6">
    <source>
        <dbReference type="ARBA" id="ARBA00022490"/>
    </source>
</evidence>
<evidence type="ECO:0000313" key="15">
    <source>
        <dbReference type="EMBL" id="PSC72501.1"/>
    </source>
</evidence>
<dbReference type="InterPro" id="IPR000182">
    <property type="entry name" value="GNAT_dom"/>
</dbReference>
<proteinExistence type="inferred from homology"/>
<keyword evidence="6" id="KW-0963">Cytoplasm</keyword>
<dbReference type="InterPro" id="IPR016181">
    <property type="entry name" value="Acyl_CoA_acyltransferase"/>
</dbReference>